<keyword evidence="2" id="KW-1185">Reference proteome</keyword>
<proteinExistence type="predicted"/>
<reference evidence="1 2" key="1">
    <citation type="journal article" date="2016" name="Front. Microbiol.">
        <title>Single-Cell (Meta-)Genomics of a Dimorphic Candidatus Thiomargarita nelsonii Reveals Genomic Plasticity.</title>
        <authorList>
            <person name="Flood B.E."/>
            <person name="Fliss P."/>
            <person name="Jones D.S."/>
            <person name="Dick G.J."/>
            <person name="Jain S."/>
            <person name="Kaster A.K."/>
            <person name="Winkel M."/>
            <person name="Mussmann M."/>
            <person name="Bailey J."/>
        </authorList>
    </citation>
    <scope>NUCLEOTIDE SEQUENCE [LARGE SCALE GENOMIC DNA]</scope>
    <source>
        <strain evidence="1">Hydrate Ridge</strain>
    </source>
</reference>
<dbReference type="Proteomes" id="UP000030428">
    <property type="component" value="Unassembled WGS sequence"/>
</dbReference>
<evidence type="ECO:0000313" key="2">
    <source>
        <dbReference type="Proteomes" id="UP000030428"/>
    </source>
</evidence>
<protein>
    <submittedName>
        <fullName evidence="1">Uncharacterized protein</fullName>
    </submittedName>
</protein>
<gene>
    <name evidence="1" type="ORF">PN36_27830</name>
</gene>
<comment type="caution">
    <text evidence="1">The sequence shown here is derived from an EMBL/GenBank/DDBJ whole genome shotgun (WGS) entry which is preliminary data.</text>
</comment>
<dbReference type="EMBL" id="JSZA02000174">
    <property type="protein sequence ID" value="TGO02266.1"/>
    <property type="molecule type" value="Genomic_DNA"/>
</dbReference>
<accession>A0A4E0REI0</accession>
<feature type="non-terminal residue" evidence="1">
    <location>
        <position position="163"/>
    </location>
</feature>
<sequence>MLKLRPEQFEVFQEQAEREFVQQLQHSLAEKYPNDLPCFPDAIQNQIVINMITRAKSWGITWQSSLVIFAELMIAIAPNFDEQTEIRDALKNDTKQVNQIMKTITDHVPETVWAKAEATADDLPLFLNADYLDASLIDQTISAIPLVLWDKMAEIDAQQSAKS</sequence>
<evidence type="ECO:0000313" key="1">
    <source>
        <dbReference type="EMBL" id="TGO02266.1"/>
    </source>
</evidence>
<name>A0A4E0REI0_9GAMM</name>
<dbReference type="AlphaFoldDB" id="A0A4E0REI0"/>
<organism evidence="1 2">
    <name type="scientific">Candidatus Thiomargarita nelsonii</name>
    <dbReference type="NCBI Taxonomy" id="1003181"/>
    <lineage>
        <taxon>Bacteria</taxon>
        <taxon>Pseudomonadati</taxon>
        <taxon>Pseudomonadota</taxon>
        <taxon>Gammaproteobacteria</taxon>
        <taxon>Thiotrichales</taxon>
        <taxon>Thiotrichaceae</taxon>
        <taxon>Thiomargarita</taxon>
    </lineage>
</organism>